<accession>A0A845KYG9</accession>
<dbReference type="Pfam" id="PF02597">
    <property type="entry name" value="ThiS"/>
    <property type="match status" value="1"/>
</dbReference>
<sequence length="66" mass="7105">MRATVNGVPVELPGATPLLAFLAERKLDPAVVVIEYNGQILHRDRWPDTCISDGDTLEILSFVGGG</sequence>
<dbReference type="EMBL" id="WXEY01000003">
    <property type="protein sequence ID" value="MZP28932.1"/>
    <property type="molecule type" value="Genomic_DNA"/>
</dbReference>
<dbReference type="RefSeq" id="WP_161255384.1">
    <property type="nucleotide sequence ID" value="NZ_WXEY01000003.1"/>
</dbReference>
<comment type="caution">
    <text evidence="1">The sequence shown here is derived from an EMBL/GenBank/DDBJ whole genome shotgun (WGS) entry which is preliminary data.</text>
</comment>
<evidence type="ECO:0000313" key="2">
    <source>
        <dbReference type="Proteomes" id="UP000463470"/>
    </source>
</evidence>
<dbReference type="AlphaFoldDB" id="A0A845KYG9"/>
<gene>
    <name evidence="1" type="primary">thiS</name>
    <name evidence="1" type="ORF">GTO91_04310</name>
</gene>
<dbReference type="SUPFAM" id="SSF54285">
    <property type="entry name" value="MoaD/ThiS"/>
    <property type="match status" value="1"/>
</dbReference>
<dbReference type="InterPro" id="IPR016155">
    <property type="entry name" value="Mopterin_synth/thiamin_S_b"/>
</dbReference>
<dbReference type="Proteomes" id="UP000463470">
    <property type="component" value="Unassembled WGS sequence"/>
</dbReference>
<dbReference type="PANTHER" id="PTHR34472">
    <property type="entry name" value="SULFUR CARRIER PROTEIN THIS"/>
    <property type="match status" value="1"/>
</dbReference>
<dbReference type="InterPro" id="IPR010035">
    <property type="entry name" value="Thi_S"/>
</dbReference>
<dbReference type="InterPro" id="IPR012675">
    <property type="entry name" value="Beta-grasp_dom_sf"/>
</dbReference>
<keyword evidence="2" id="KW-1185">Reference proteome</keyword>
<protein>
    <submittedName>
        <fullName evidence="1">Sulfur carrier protein ThiS</fullName>
    </submittedName>
</protein>
<dbReference type="Gene3D" id="3.10.20.30">
    <property type="match status" value="1"/>
</dbReference>
<organism evidence="1 2">
    <name type="scientific">Heliomicrobium undosum</name>
    <dbReference type="NCBI Taxonomy" id="121734"/>
    <lineage>
        <taxon>Bacteria</taxon>
        <taxon>Bacillati</taxon>
        <taxon>Bacillota</taxon>
        <taxon>Clostridia</taxon>
        <taxon>Eubacteriales</taxon>
        <taxon>Heliobacteriaceae</taxon>
        <taxon>Heliomicrobium</taxon>
    </lineage>
</organism>
<reference evidence="1 2" key="1">
    <citation type="submission" date="2020-01" db="EMBL/GenBank/DDBJ databases">
        <title>Whole-genome sequence of Heliobacterium undosum DSM 13378.</title>
        <authorList>
            <person name="Kyndt J.A."/>
            <person name="Meyer T.E."/>
        </authorList>
    </citation>
    <scope>NUCLEOTIDE SEQUENCE [LARGE SCALE GENOMIC DNA]</scope>
    <source>
        <strain evidence="1 2">DSM 13378</strain>
    </source>
</reference>
<dbReference type="NCBIfam" id="TIGR01683">
    <property type="entry name" value="thiS"/>
    <property type="match status" value="1"/>
</dbReference>
<dbReference type="InterPro" id="IPR003749">
    <property type="entry name" value="ThiS/MoaD-like"/>
</dbReference>
<name>A0A845KYG9_9FIRM</name>
<proteinExistence type="predicted"/>
<dbReference type="PANTHER" id="PTHR34472:SF1">
    <property type="entry name" value="SULFUR CARRIER PROTEIN THIS"/>
    <property type="match status" value="1"/>
</dbReference>
<dbReference type="OrthoDB" id="9810692at2"/>
<dbReference type="CDD" id="cd00565">
    <property type="entry name" value="Ubl_ThiS"/>
    <property type="match status" value="1"/>
</dbReference>
<evidence type="ECO:0000313" key="1">
    <source>
        <dbReference type="EMBL" id="MZP28932.1"/>
    </source>
</evidence>